<dbReference type="NCBIfam" id="TIGR01643">
    <property type="entry name" value="YD_repeat_2x"/>
    <property type="match status" value="1"/>
</dbReference>
<dbReference type="Proteomes" id="UP001168902">
    <property type="component" value="Unassembled WGS sequence"/>
</dbReference>
<evidence type="ECO:0000256" key="2">
    <source>
        <dbReference type="SAM" id="Phobius"/>
    </source>
</evidence>
<dbReference type="EMBL" id="AQFL01000012">
    <property type="protein sequence ID" value="EOR07620.1"/>
    <property type="molecule type" value="Genomic_DNA"/>
</dbReference>
<dbReference type="InterPro" id="IPR056823">
    <property type="entry name" value="TEN-like_YD-shell"/>
</dbReference>
<keyword evidence="7" id="KW-1185">Reference proteome</keyword>
<dbReference type="Pfam" id="PF25023">
    <property type="entry name" value="TEN_YD-shell"/>
    <property type="match status" value="1"/>
</dbReference>
<protein>
    <submittedName>
        <fullName evidence="5">RHS repeat-associated core domain-containing protein</fullName>
    </submittedName>
</protein>
<reference evidence="5 7" key="2">
    <citation type="submission" date="2023-07" db="EMBL/GenBank/DDBJ databases">
        <title>A novel proteolytic Acinetobacter species.</title>
        <authorList>
            <person name="Nemec A."/>
            <person name="Radolfova-Krizova L."/>
        </authorList>
    </citation>
    <scope>NUCLEOTIDE SEQUENCE [LARGE SCALE GENOMIC DNA]</scope>
    <source>
        <strain evidence="5 7">NIPH 1865</strain>
    </source>
</reference>
<evidence type="ECO:0000313" key="6">
    <source>
        <dbReference type="Proteomes" id="UP000016203"/>
    </source>
</evidence>
<feature type="transmembrane region" description="Helical" evidence="2">
    <location>
        <begin position="1445"/>
        <end position="1465"/>
    </location>
</feature>
<keyword evidence="2" id="KW-1133">Transmembrane helix</keyword>
<accession>R9B003</accession>
<evidence type="ECO:0000256" key="1">
    <source>
        <dbReference type="ARBA" id="ARBA00022737"/>
    </source>
</evidence>
<keyword evidence="2" id="KW-0812">Transmembrane</keyword>
<evidence type="ECO:0000259" key="3">
    <source>
        <dbReference type="Pfam" id="PF25023"/>
    </source>
</evidence>
<keyword evidence="2" id="KW-0472">Membrane</keyword>
<organism evidence="4 6">
    <name type="scientific">Acinetobacter genomosp. 15BJ</name>
    <dbReference type="NCBI Taxonomy" id="106651"/>
    <lineage>
        <taxon>Bacteria</taxon>
        <taxon>Pseudomonadati</taxon>
        <taxon>Pseudomonadota</taxon>
        <taxon>Gammaproteobacteria</taxon>
        <taxon>Moraxellales</taxon>
        <taxon>Moraxellaceae</taxon>
        <taxon>Acinetobacter</taxon>
    </lineage>
</organism>
<dbReference type="HOGENOM" id="CLU_246674_0_0_6"/>
<dbReference type="PANTHER" id="PTHR32305:SF15">
    <property type="entry name" value="PROTEIN RHSA-RELATED"/>
    <property type="match status" value="1"/>
</dbReference>
<dbReference type="EMBL" id="JAUMJH010000005">
    <property type="protein sequence ID" value="MDO3656111.1"/>
    <property type="molecule type" value="Genomic_DNA"/>
</dbReference>
<dbReference type="InterPro" id="IPR022385">
    <property type="entry name" value="Rhs_assc_core"/>
</dbReference>
<reference evidence="4 6" key="1">
    <citation type="submission" date="2013-03" db="EMBL/GenBank/DDBJ databases">
        <title>The Genome Sequence of Acinetobacter sp. CIP 110321.</title>
        <authorList>
            <consortium name="The Broad Institute Genome Sequencing Platform"/>
            <consortium name="The Broad Institute Genome Sequencing Center for Infectious Disease"/>
            <person name="Cerqueira G."/>
            <person name="Feldgarden M."/>
            <person name="Courvalin P."/>
            <person name="Perichon B."/>
            <person name="Grillot-Courvalin C."/>
            <person name="Clermont D."/>
            <person name="Rocha E."/>
            <person name="Yoon E.-J."/>
            <person name="Nemec A."/>
            <person name="Walker B."/>
            <person name="Young S.K."/>
            <person name="Zeng Q."/>
            <person name="Gargeya S."/>
            <person name="Fitzgerald M."/>
            <person name="Haas B."/>
            <person name="Abouelleil A."/>
            <person name="Alvarado L."/>
            <person name="Arachchi H.M."/>
            <person name="Berlin A.M."/>
            <person name="Chapman S.B."/>
            <person name="Dewar J."/>
            <person name="Goldberg J."/>
            <person name="Griggs A."/>
            <person name="Gujja S."/>
            <person name="Hansen M."/>
            <person name="Howarth C."/>
            <person name="Imamovic A."/>
            <person name="Larimer J."/>
            <person name="McCowan C."/>
            <person name="Murphy C."/>
            <person name="Neiman D."/>
            <person name="Pearson M."/>
            <person name="Priest M."/>
            <person name="Roberts A."/>
            <person name="Saif S."/>
            <person name="Shea T."/>
            <person name="Sisk P."/>
            <person name="Sykes S."/>
            <person name="Wortman J."/>
            <person name="Nusbaum C."/>
            <person name="Birren B."/>
        </authorList>
    </citation>
    <scope>NUCLEOTIDE SEQUENCE [LARGE SCALE GENOMIC DNA]</scope>
    <source>
        <strain evidence="4 6">CIP 110321</strain>
    </source>
</reference>
<dbReference type="PANTHER" id="PTHR32305">
    <property type="match status" value="1"/>
</dbReference>
<dbReference type="NCBIfam" id="TIGR03696">
    <property type="entry name" value="Rhs_assc_core"/>
    <property type="match status" value="1"/>
</dbReference>
<dbReference type="RefSeq" id="WP_016163681.1">
    <property type="nucleotide sequence ID" value="NZ_JAKZGC010000011.1"/>
</dbReference>
<dbReference type="InterPro" id="IPR006530">
    <property type="entry name" value="YD"/>
</dbReference>
<dbReference type="InterPro" id="IPR050708">
    <property type="entry name" value="T6SS_VgrG/RHS"/>
</dbReference>
<comment type="caution">
    <text evidence="4">The sequence shown here is derived from an EMBL/GenBank/DDBJ whole genome shotgun (WGS) entry which is preliminary data.</text>
</comment>
<proteinExistence type="predicted"/>
<name>R9B003_9GAMM</name>
<feature type="transmembrane region" description="Helical" evidence="2">
    <location>
        <begin position="1377"/>
        <end position="1403"/>
    </location>
</feature>
<feature type="domain" description="Teneurin-like YD-shell" evidence="3">
    <location>
        <begin position="941"/>
        <end position="1365"/>
    </location>
</feature>
<dbReference type="PATRIC" id="fig|1217699.3.peg.1930"/>
<keyword evidence="1" id="KW-0677">Repeat</keyword>
<feature type="transmembrane region" description="Helical" evidence="2">
    <location>
        <begin position="1410"/>
        <end position="1433"/>
    </location>
</feature>
<evidence type="ECO:0000313" key="4">
    <source>
        <dbReference type="EMBL" id="EOR07620.1"/>
    </source>
</evidence>
<evidence type="ECO:0000313" key="7">
    <source>
        <dbReference type="Proteomes" id="UP001168902"/>
    </source>
</evidence>
<sequence>MEIRNNCDVKALERNAAKPMLTSFMASDESGYSSAPTYNALGYEIDPRTGTLQATISPPTIFGPLGNNITPSIVYSPQSIATGNSFLGLPLGWTYSFSYIMASKVYINGQSAYFIDDEYESGLRYYNLKNLNFTDNSGALPYDKNLQYHNTLQFANGELHYFDIYGRLIGIADRWGNHAIFYYDRDGDVYNCKLSSIVSFAGKMIIFSYKTESIQVNYPQGAKNDISFTYLIDSENYLVGFVNPIGQKFVIANKGGLVRNDLISQIIYPNGLSIAYEYTTVHYYADQTRSQFYRIDCVSASKQMYVDNVGQSQTRTITYSYNPNGDNHNYTGYPTYIMGEYTDTLLQSRDDDYRYITHVDDGIFVTEHQYNRLHLEIITKTYTKDTKQRLIKQTTNTFQSETDGKYFPPYNELRLIPNYQTPIKVTTDIFNDTGNILSTEIESDFDDYGSPTEVRSYTSTKGSNTPKLISKVSTTYDNTNYGQIIKKDSYDYTDVIIIRRVANSLTSDKKNIAMSIDGFVELESGEEIFKPEKKITFRYNVTGRITYQKLEWDDGKTHALLSTETSTCYTLNDTVLTITSTNAQGTANTIEIDSITGWLINQMDALNQGFSYTYDNVGRKVTSTNPLGVTTTWIFEDEINKATTKYANGYETYIYNNGFNNTIRTADNGGRSKQAERILTSQSFNDKGQLIWNEGILAANSRITYTYNSRNELSALTDALGNVTRFEYDSVEQVKTEFFNEVKVTKLSKNNNMLNEITYSNLQASIEISATSFSNIYSNIVKSLIGNQTMGNEWLATSFQYDVNNQVSGFTTTGSDKITSRQNISRDLFTNAVVTSVCLSIPGTAERTAKGDTFFYNNLNQLITDTNPLGQYITYTYNEIGQVSSYTDYAGVVFTCQYTANNQLALVEWYDGKVPCKKQYTYDPPTQKISKIEEFYQNVSKGYISYNYILNGAIESLTYPDGKTIFYEYDKDTGLLSRFTDAIGNITQYTYDIYGRLKQQKIAGSNYSVVTNYYDKKESAVNSGKIKSVQISNGVVSNFNYDGFGLLTQTVVTDISHSDQIKILQQTQYTYDPVTKNIVNLQSSSEAFPQDASLNYIVNYGYNSLNQLIIEQKKILDGDLTITQYQYDAASNVIREDHTVGTIKQSITYSYDLDNKLLCINSDAGIRYFSYDANGNLIDDGAGCIYSYDAQNRLVSYKDNKNKLKAEYDYYPNGLRASKKVENAEEIRFYYDYSQYPSIINEIQGSKTCHYLLQGNKRYIRLVSNAQNTTAEYFIASFKDIIAVLNATSELEASYSYTPYGQEIESSHFYVDIDINPFRYTTEYTDLESSLIYLRARYYHPDIKRFMSRDTAQLINRYNYANGNPIMANDPSGNLGVGWIIGAALAGIAVGLLTGGVGALALGTGLSASIAVGVVAGVTGTAASNGITAWGLHASGEQALSAKDWGVSLLAGAVAGTVGAGIGGVSGRAVMRTAMNAGWSATTVTAVGVLTAAGSGGFTGSVASAGVTAGLNDENFFSADIWENIAISTVVSIGAGVMAAGAHFGGGRLGTIPVEAEAAEISLITMRHQGRTILELNISEAGQWQNKNPIQLSQMTGGHDTVIVHGHPRFSFPEDLQLRPRYASAQTTAQVIKNTIPAPAVNAPIRLISCYAGRAIGVENMAQTIANTLGRNVEAYTIAISISEVINGTVTPVTFRPI</sequence>
<gene>
    <name evidence="4" type="ORF">F896_01993</name>
    <name evidence="5" type="ORF">Q3V53_02655</name>
</gene>
<dbReference type="Proteomes" id="UP000016203">
    <property type="component" value="Unassembled WGS sequence"/>
</dbReference>
<dbReference type="Gene3D" id="2.180.10.10">
    <property type="entry name" value="RHS repeat-associated core"/>
    <property type="match status" value="2"/>
</dbReference>
<dbReference type="OrthoDB" id="9816400at2"/>
<evidence type="ECO:0000313" key="5">
    <source>
        <dbReference type="EMBL" id="MDO3656111.1"/>
    </source>
</evidence>